<feature type="active site" description="Proton acceptor" evidence="17">
    <location>
        <position position="91"/>
    </location>
</feature>
<dbReference type="GO" id="GO:0005576">
    <property type="term" value="C:extracellular region"/>
    <property type="evidence" value="ECO:0007669"/>
    <property type="project" value="UniProtKB-SubCell"/>
</dbReference>
<feature type="disulfide bond" evidence="21">
    <location>
        <begin position="222"/>
        <end position="254"/>
    </location>
</feature>
<comment type="catalytic activity">
    <reaction evidence="1 22">
        <text>2 a phenolic donor + H2O2 = 2 a phenolic radical donor + 2 H2O</text>
        <dbReference type="Rhea" id="RHEA:56136"/>
        <dbReference type="ChEBI" id="CHEBI:15377"/>
        <dbReference type="ChEBI" id="CHEBI:16240"/>
        <dbReference type="ChEBI" id="CHEBI:139520"/>
        <dbReference type="ChEBI" id="CHEBI:139521"/>
        <dbReference type="EC" id="1.11.1.7"/>
    </reaction>
</comment>
<dbReference type="PRINTS" id="PR00461">
    <property type="entry name" value="PLPEROXIDASE"/>
</dbReference>
<evidence type="ECO:0000256" key="20">
    <source>
        <dbReference type="PIRSR" id="PIRSR600823-4"/>
    </source>
</evidence>
<dbReference type="CDD" id="cd00693">
    <property type="entry name" value="secretory_peroxidase"/>
    <property type="match status" value="1"/>
</dbReference>
<feature type="binding site" evidence="19">
    <location>
        <position position="112"/>
    </location>
    <ligand>
        <name>Ca(2+)</name>
        <dbReference type="ChEBI" id="CHEBI:29108"/>
        <label>1</label>
    </ligand>
</feature>
<evidence type="ECO:0000256" key="21">
    <source>
        <dbReference type="PIRSR" id="PIRSR600823-5"/>
    </source>
</evidence>
<feature type="binding site" evidence="19">
    <location>
        <position position="92"/>
    </location>
    <ligand>
        <name>Ca(2+)</name>
        <dbReference type="ChEBI" id="CHEBI:29108"/>
        <label>1</label>
    </ligand>
</feature>
<feature type="binding site" description="axial binding residue" evidence="19">
    <location>
        <position position="215"/>
    </location>
    <ligand>
        <name>heme b</name>
        <dbReference type="ChEBI" id="CHEBI:60344"/>
    </ligand>
    <ligandPart>
        <name>Fe</name>
        <dbReference type="ChEBI" id="CHEBI:18248"/>
    </ligandPart>
</feature>
<dbReference type="Gramene" id="OE9A000862T1">
    <property type="protein sequence ID" value="OE9A000862C1"/>
    <property type="gene ID" value="OE9A000862"/>
</dbReference>
<comment type="subcellular location">
    <subcellularLocation>
        <location evidence="3 22">Secreted</location>
    </subcellularLocation>
</comment>
<dbReference type="OrthoDB" id="2113341at2759"/>
<keyword evidence="12 22" id="KW-0560">Oxidoreductase</keyword>
<feature type="domain" description="Plant heme peroxidase family profile" evidence="24">
    <location>
        <begin position="50"/>
        <end position="344"/>
    </location>
</feature>
<dbReference type="AlphaFoldDB" id="A0A8S0SWD0"/>
<feature type="disulfide bond" evidence="21">
    <location>
        <begin position="144"/>
        <end position="340"/>
    </location>
</feature>
<keyword evidence="16 22" id="KW-0376">Hydrogen peroxide</keyword>
<dbReference type="InterPro" id="IPR000823">
    <property type="entry name" value="Peroxidase_pln"/>
</dbReference>
<reference evidence="25 26" key="1">
    <citation type="submission" date="2019-12" db="EMBL/GenBank/DDBJ databases">
        <authorList>
            <person name="Alioto T."/>
            <person name="Alioto T."/>
            <person name="Gomez Garrido J."/>
        </authorList>
    </citation>
    <scope>NUCLEOTIDE SEQUENCE [LARGE SCALE GENOMIC DNA]</scope>
</reference>
<evidence type="ECO:0000313" key="26">
    <source>
        <dbReference type="Proteomes" id="UP000594638"/>
    </source>
</evidence>
<dbReference type="GO" id="GO:0140825">
    <property type="term" value="F:lactoperoxidase activity"/>
    <property type="evidence" value="ECO:0007669"/>
    <property type="project" value="UniProtKB-EC"/>
</dbReference>
<keyword evidence="9 19" id="KW-0479">Metal-binding</keyword>
<dbReference type="PANTHER" id="PTHR31517:SF48">
    <property type="entry name" value="PEROXIDASE 16-RELATED"/>
    <property type="match status" value="1"/>
</dbReference>
<evidence type="ECO:0000256" key="15">
    <source>
        <dbReference type="ARBA" id="ARBA00023180"/>
    </source>
</evidence>
<dbReference type="SUPFAM" id="SSF48113">
    <property type="entry name" value="Heme-dependent peroxidases"/>
    <property type="match status" value="1"/>
</dbReference>
<dbReference type="GO" id="GO:0046872">
    <property type="term" value="F:metal ion binding"/>
    <property type="evidence" value="ECO:0007669"/>
    <property type="project" value="UniProtKB-UniRule"/>
</dbReference>
<dbReference type="FunFam" id="1.10.520.10:FF:000006">
    <property type="entry name" value="Peroxidase"/>
    <property type="match status" value="1"/>
</dbReference>
<dbReference type="EMBL" id="CACTIH010005539">
    <property type="protein sequence ID" value="CAA2996967.1"/>
    <property type="molecule type" value="Genomic_DNA"/>
</dbReference>
<feature type="transmembrane region" description="Helical" evidence="23">
    <location>
        <begin position="22"/>
        <end position="44"/>
    </location>
</feature>
<keyword evidence="13 19" id="KW-0408">Iron</keyword>
<keyword evidence="23" id="KW-0812">Transmembrane</keyword>
<sequence length="344" mass="38397">MMHTNSGFSFFLMLLPQYPVKLAQMVIFYLFSLILAMDITVSGWRTGVDSLNMNYYMMNCPFAEGTIKNTVNRALLSDPTLAAGLVRMHFHDCFIEGCDGSVLLESKDNTSEKNSPANLSLRGYEIIDQAKEELEMQCPGVVSCADILAMAARDAVFFAGGPVYDIPKGRKDGRRSRMEDTIKLPSPTLNSSELIRMFGQHGFTAQEMVALSGGHTLGVSRCSSFKHRLRNFDTINDVDPTLDKNFAKTLSKTCSAGDNAEQTFDSTRNSFDNDYYRALQRKNGVLFSDQTLFESATTRGIAYGYALNQAMFFLDFQQAMVKMSMLDVKEGSKGEVRNNCRLIN</sequence>
<gene>
    <name evidence="25" type="ORF">OLEA9_A000862</name>
</gene>
<evidence type="ECO:0000256" key="5">
    <source>
        <dbReference type="ARBA" id="ARBA00012313"/>
    </source>
</evidence>
<evidence type="ECO:0000256" key="6">
    <source>
        <dbReference type="ARBA" id="ARBA00022525"/>
    </source>
</evidence>
<evidence type="ECO:0000256" key="2">
    <source>
        <dbReference type="ARBA" id="ARBA00002322"/>
    </source>
</evidence>
<feature type="binding site" evidence="19">
    <location>
        <position position="99"/>
    </location>
    <ligand>
        <name>Ca(2+)</name>
        <dbReference type="ChEBI" id="CHEBI:29108"/>
        <label>1</label>
    </ligand>
</feature>
<keyword evidence="11 19" id="KW-0106">Calcium</keyword>
<dbReference type="InterPro" id="IPR002016">
    <property type="entry name" value="Haem_peroxidase"/>
</dbReference>
<evidence type="ECO:0000256" key="4">
    <source>
        <dbReference type="ARBA" id="ARBA00006873"/>
    </source>
</evidence>
<protein>
    <recommendedName>
        <fullName evidence="5 22">Peroxidase</fullName>
        <ecNumber evidence="5 22">1.11.1.7</ecNumber>
    </recommendedName>
</protein>
<evidence type="ECO:0000256" key="8">
    <source>
        <dbReference type="ARBA" id="ARBA00022617"/>
    </source>
</evidence>
<feature type="binding site" evidence="19">
    <location>
        <position position="265"/>
    </location>
    <ligand>
        <name>Ca(2+)</name>
        <dbReference type="ChEBI" id="CHEBI:29108"/>
        <label>2</label>
    </ligand>
</feature>
<evidence type="ECO:0000256" key="16">
    <source>
        <dbReference type="ARBA" id="ARBA00023324"/>
    </source>
</evidence>
<evidence type="ECO:0000256" key="3">
    <source>
        <dbReference type="ARBA" id="ARBA00004613"/>
    </source>
</evidence>
<proteinExistence type="inferred from homology"/>
<feature type="disulfide bond" evidence="21">
    <location>
        <begin position="60"/>
        <end position="138"/>
    </location>
</feature>
<organism evidence="25 26">
    <name type="scientific">Olea europaea subsp. europaea</name>
    <dbReference type="NCBI Taxonomy" id="158383"/>
    <lineage>
        <taxon>Eukaryota</taxon>
        <taxon>Viridiplantae</taxon>
        <taxon>Streptophyta</taxon>
        <taxon>Embryophyta</taxon>
        <taxon>Tracheophyta</taxon>
        <taxon>Spermatophyta</taxon>
        <taxon>Magnoliopsida</taxon>
        <taxon>eudicotyledons</taxon>
        <taxon>Gunneridae</taxon>
        <taxon>Pentapetalae</taxon>
        <taxon>asterids</taxon>
        <taxon>lamiids</taxon>
        <taxon>Lamiales</taxon>
        <taxon>Oleaceae</taxon>
        <taxon>Oleeae</taxon>
        <taxon>Olea</taxon>
    </lineage>
</organism>
<keyword evidence="14 21" id="KW-1015">Disulfide bond</keyword>
<dbReference type="InterPro" id="IPR033905">
    <property type="entry name" value="Secretory_peroxidase"/>
</dbReference>
<evidence type="ECO:0000256" key="19">
    <source>
        <dbReference type="PIRSR" id="PIRSR600823-3"/>
    </source>
</evidence>
<keyword evidence="10" id="KW-0732">Signal</keyword>
<feature type="binding site" evidence="19">
    <location>
        <position position="101"/>
    </location>
    <ligand>
        <name>Ca(2+)</name>
        <dbReference type="ChEBI" id="CHEBI:29108"/>
        <label>1</label>
    </ligand>
</feature>
<feature type="site" description="Transition state stabilizer" evidence="20">
    <location>
        <position position="87"/>
    </location>
</feature>
<dbReference type="InterPro" id="IPR010255">
    <property type="entry name" value="Haem_peroxidase_sf"/>
</dbReference>
<evidence type="ECO:0000256" key="22">
    <source>
        <dbReference type="RuleBase" id="RU362060"/>
    </source>
</evidence>
<comment type="cofactor">
    <cofactor evidence="19 22">
        <name>Ca(2+)</name>
        <dbReference type="ChEBI" id="CHEBI:29108"/>
    </cofactor>
    <text evidence="19 22">Binds 2 calcium ions per subunit.</text>
</comment>
<evidence type="ECO:0000256" key="11">
    <source>
        <dbReference type="ARBA" id="ARBA00022837"/>
    </source>
</evidence>
<evidence type="ECO:0000256" key="7">
    <source>
        <dbReference type="ARBA" id="ARBA00022559"/>
    </source>
</evidence>
<keyword evidence="15" id="KW-0325">Glycoprotein</keyword>
<dbReference type="GO" id="GO:0006979">
    <property type="term" value="P:response to oxidative stress"/>
    <property type="evidence" value="ECO:0007669"/>
    <property type="project" value="UniProtKB-UniRule"/>
</dbReference>
<keyword evidence="8 22" id="KW-0349">Heme</keyword>
<feature type="binding site" evidence="19">
    <location>
        <position position="272"/>
    </location>
    <ligand>
        <name>Ca(2+)</name>
        <dbReference type="ChEBI" id="CHEBI:29108"/>
        <label>2</label>
    </ligand>
</feature>
<evidence type="ECO:0000256" key="12">
    <source>
        <dbReference type="ARBA" id="ARBA00023002"/>
    </source>
</evidence>
<dbReference type="PROSITE" id="PS00435">
    <property type="entry name" value="PEROXIDASE_1"/>
    <property type="match status" value="1"/>
</dbReference>
<feature type="disulfide bond" evidence="21">
    <location>
        <begin position="93"/>
        <end position="98"/>
    </location>
</feature>
<name>A0A8S0SWD0_OLEEU</name>
<dbReference type="FunFam" id="1.10.420.10:FF:000006">
    <property type="entry name" value="Peroxidase"/>
    <property type="match status" value="1"/>
</dbReference>
<evidence type="ECO:0000259" key="24">
    <source>
        <dbReference type="PROSITE" id="PS50873"/>
    </source>
</evidence>
<keyword evidence="6 22" id="KW-0964">Secreted</keyword>
<comment type="function">
    <text evidence="2">Removal of H(2)O(2), oxidation of toxic reductants, biosynthesis and degradation of lignin, suberization, auxin catabolism, response to environmental stresses such as wounding, pathogen attack and oxidative stress. These functions might be dependent on each isozyme/isoform in each plant tissue.</text>
</comment>
<dbReference type="GO" id="GO:0042744">
    <property type="term" value="P:hydrogen peroxide catabolic process"/>
    <property type="evidence" value="ECO:0007669"/>
    <property type="project" value="UniProtKB-KW"/>
</dbReference>
<keyword evidence="26" id="KW-1185">Reference proteome</keyword>
<evidence type="ECO:0000256" key="14">
    <source>
        <dbReference type="ARBA" id="ARBA00023157"/>
    </source>
</evidence>
<dbReference type="Pfam" id="PF00141">
    <property type="entry name" value="peroxidase"/>
    <property type="match status" value="1"/>
</dbReference>
<evidence type="ECO:0000256" key="23">
    <source>
        <dbReference type="SAM" id="Phobius"/>
    </source>
</evidence>
<evidence type="ECO:0000256" key="1">
    <source>
        <dbReference type="ARBA" id="ARBA00000189"/>
    </source>
</evidence>
<feature type="binding site" evidence="19">
    <location>
        <position position="267"/>
    </location>
    <ligand>
        <name>Ca(2+)</name>
        <dbReference type="ChEBI" id="CHEBI:29108"/>
        <label>2</label>
    </ligand>
</feature>
<dbReference type="PANTHER" id="PTHR31517">
    <property type="match status" value="1"/>
</dbReference>
<dbReference type="Gene3D" id="1.10.520.10">
    <property type="match status" value="1"/>
</dbReference>
<evidence type="ECO:0000256" key="9">
    <source>
        <dbReference type="ARBA" id="ARBA00022723"/>
    </source>
</evidence>
<comment type="caution">
    <text evidence="25">The sequence shown here is derived from an EMBL/GenBank/DDBJ whole genome shotgun (WGS) entry which is preliminary data.</text>
</comment>
<dbReference type="PROSITE" id="PS00436">
    <property type="entry name" value="PEROXIDASE_2"/>
    <property type="match status" value="1"/>
</dbReference>
<dbReference type="GO" id="GO:0020037">
    <property type="term" value="F:heme binding"/>
    <property type="evidence" value="ECO:0007669"/>
    <property type="project" value="UniProtKB-UniRule"/>
</dbReference>
<evidence type="ECO:0000256" key="10">
    <source>
        <dbReference type="ARBA" id="ARBA00022729"/>
    </source>
</evidence>
<comment type="cofactor">
    <cofactor evidence="19 22">
        <name>heme b</name>
        <dbReference type="ChEBI" id="CHEBI:60344"/>
    </cofactor>
    <text evidence="19 22">Binds 1 heme b (iron(II)-protoporphyrin IX) group per subunit.</text>
</comment>
<dbReference type="EC" id="1.11.1.7" evidence="5 22"/>
<evidence type="ECO:0000256" key="18">
    <source>
        <dbReference type="PIRSR" id="PIRSR600823-2"/>
    </source>
</evidence>
<feature type="binding site" evidence="18">
    <location>
        <position position="185"/>
    </location>
    <ligand>
        <name>substrate</name>
    </ligand>
</feature>
<keyword evidence="7 22" id="KW-0575">Peroxidase</keyword>
<evidence type="ECO:0000256" key="13">
    <source>
        <dbReference type="ARBA" id="ARBA00023004"/>
    </source>
</evidence>
<dbReference type="Proteomes" id="UP000594638">
    <property type="component" value="Unassembled WGS sequence"/>
</dbReference>
<dbReference type="PRINTS" id="PR00458">
    <property type="entry name" value="PEROXIDASE"/>
</dbReference>
<feature type="binding site" evidence="19">
    <location>
        <position position="97"/>
    </location>
    <ligand>
        <name>Ca(2+)</name>
        <dbReference type="ChEBI" id="CHEBI:29108"/>
        <label>1</label>
    </ligand>
</feature>
<dbReference type="Gene3D" id="1.10.420.10">
    <property type="entry name" value="Peroxidase, domain 2"/>
    <property type="match status" value="1"/>
</dbReference>
<comment type="similarity">
    <text evidence="22">Belongs to the peroxidase family. Classical plant (class III) peroxidase subfamily.</text>
</comment>
<evidence type="ECO:0000256" key="17">
    <source>
        <dbReference type="PIRSR" id="PIRSR600823-1"/>
    </source>
</evidence>
<dbReference type="InterPro" id="IPR019794">
    <property type="entry name" value="Peroxidases_AS"/>
</dbReference>
<dbReference type="InterPro" id="IPR019793">
    <property type="entry name" value="Peroxidases_heam-ligand_BS"/>
</dbReference>
<accession>A0A8S0SWD0</accession>
<keyword evidence="23" id="KW-0472">Membrane</keyword>
<dbReference type="PROSITE" id="PS50873">
    <property type="entry name" value="PEROXIDASE_4"/>
    <property type="match status" value="1"/>
</dbReference>
<keyword evidence="23" id="KW-1133">Transmembrane helix</keyword>
<comment type="similarity">
    <text evidence="4">Belongs to the peroxidase family. Ascorbate peroxidase subfamily.</text>
</comment>
<evidence type="ECO:0000313" key="25">
    <source>
        <dbReference type="EMBL" id="CAA2996967.1"/>
    </source>
</evidence>
<feature type="binding site" evidence="19">
    <location>
        <position position="216"/>
    </location>
    <ligand>
        <name>Ca(2+)</name>
        <dbReference type="ChEBI" id="CHEBI:29108"/>
        <label>2</label>
    </ligand>
</feature>